<organism evidence="2 3">
    <name type="scientific">Parastrongyloides trichosuri</name>
    <name type="common">Possum-specific nematode worm</name>
    <dbReference type="NCBI Taxonomy" id="131310"/>
    <lineage>
        <taxon>Eukaryota</taxon>
        <taxon>Metazoa</taxon>
        <taxon>Ecdysozoa</taxon>
        <taxon>Nematoda</taxon>
        <taxon>Chromadorea</taxon>
        <taxon>Rhabditida</taxon>
        <taxon>Tylenchina</taxon>
        <taxon>Panagrolaimomorpha</taxon>
        <taxon>Strongyloidoidea</taxon>
        <taxon>Strongyloididae</taxon>
        <taxon>Parastrongyloides</taxon>
    </lineage>
</organism>
<dbReference type="InterPro" id="IPR007669">
    <property type="entry name" value="Chst-1-like"/>
</dbReference>
<dbReference type="Proteomes" id="UP000038045">
    <property type="component" value="Unplaced"/>
</dbReference>
<name>A0A0N4ZRN5_PARTI</name>
<dbReference type="AlphaFoldDB" id="A0A0N4ZRN5"/>
<dbReference type="GO" id="GO:0047756">
    <property type="term" value="F:chondroitin 4-sulfotransferase activity"/>
    <property type="evidence" value="ECO:0007669"/>
    <property type="project" value="InterPro"/>
</dbReference>
<dbReference type="GO" id="GO:0016020">
    <property type="term" value="C:membrane"/>
    <property type="evidence" value="ECO:0007669"/>
    <property type="project" value="InterPro"/>
</dbReference>
<evidence type="ECO:0000256" key="1">
    <source>
        <dbReference type="SAM" id="SignalP"/>
    </source>
</evidence>
<accession>A0A0N4ZRN5</accession>
<evidence type="ECO:0000313" key="2">
    <source>
        <dbReference type="Proteomes" id="UP000038045"/>
    </source>
</evidence>
<dbReference type="WBParaSite" id="PTRK_0001116900.1">
    <property type="protein sequence ID" value="PTRK_0001116900.1"/>
    <property type="gene ID" value="PTRK_0001116900"/>
</dbReference>
<protein>
    <submittedName>
        <fullName evidence="3">Sulfotransfer_1 domain-containing protein</fullName>
    </submittedName>
</protein>
<reference evidence="3" key="1">
    <citation type="submission" date="2017-02" db="UniProtKB">
        <authorList>
            <consortium name="WormBaseParasite"/>
        </authorList>
    </citation>
    <scope>IDENTIFICATION</scope>
</reference>
<dbReference type="Pfam" id="PF03567">
    <property type="entry name" value="Sulfotransfer_2"/>
    <property type="match status" value="1"/>
</dbReference>
<keyword evidence="1" id="KW-0732">Signal</keyword>
<sequence>MVYFTLCLLILASLFKDYQFNTNENVLLLSSSFQETNIETTILPSVSKNNNKTKKFKRGRNKGLEENQKKIKKTITLVKNITLINESEKKENKKDTLSYKIIEKNKKITKIKNTFNRKNLNEKELLPNYLNHTCELFTKETPCIPPFQKFHSRFRVDVSHHVNYCTITKNFSSMLRAILCFIKKPHYVKYQKDISKAHWTYKFCNDNNFSRTISRVAANHTNGNIEKLMTTWKHVAFVRDPYERFISAFVDKCVVSKEWLVKKDRCYGCKSNITCVLERMYKKMKEKTTYPGKTFEVTYDDVHFFPQSWHCEFKKRMSSYIIIKYGSEPKVLKNFYIQFFKFLKERGISRKKIQYIRKYTEKKRTRHATYNLWVRKYFDRKVQKNKHLMELMYRMFYYDYVAFNFPLPPIP</sequence>
<proteinExistence type="predicted"/>
<evidence type="ECO:0000313" key="3">
    <source>
        <dbReference type="WBParaSite" id="PTRK_0001116900.1"/>
    </source>
</evidence>
<dbReference type="GO" id="GO:1902884">
    <property type="term" value="P:positive regulation of response to oxidative stress"/>
    <property type="evidence" value="ECO:0007669"/>
    <property type="project" value="InterPro"/>
</dbReference>
<dbReference type="InterPro" id="IPR005331">
    <property type="entry name" value="Sulfotransferase"/>
</dbReference>
<dbReference type="PANTHER" id="PTHR22900">
    <property type="entry name" value="PROTEIN CBG14245-RELATED"/>
    <property type="match status" value="1"/>
</dbReference>
<feature type="signal peptide" evidence="1">
    <location>
        <begin position="1"/>
        <end position="20"/>
    </location>
</feature>
<keyword evidence="2" id="KW-1185">Reference proteome</keyword>
<dbReference type="PANTHER" id="PTHR22900:SF5">
    <property type="entry name" value="PROTEIN CBG14245"/>
    <property type="match status" value="1"/>
</dbReference>
<dbReference type="GO" id="GO:0050650">
    <property type="term" value="P:chondroitin sulfate proteoglycan biosynthetic process"/>
    <property type="evidence" value="ECO:0007669"/>
    <property type="project" value="InterPro"/>
</dbReference>
<feature type="chain" id="PRO_5005892122" evidence="1">
    <location>
        <begin position="21"/>
        <end position="411"/>
    </location>
</feature>